<comment type="caution">
    <text evidence="4">The sequence shown here is derived from an EMBL/GenBank/DDBJ whole genome shotgun (WGS) entry which is preliminary data.</text>
</comment>
<dbReference type="PANTHER" id="PTHR33101:SF37">
    <property type="entry name" value="ROP GUANINE NUCLEOTIDE EXCHANGE FACTOR 12-LIKE"/>
    <property type="match status" value="1"/>
</dbReference>
<reference evidence="4 5" key="1">
    <citation type="journal article" date="2014" name="Nat. Genet.">
        <title>Genome sequence of the hot pepper provides insights into the evolution of pungency in Capsicum species.</title>
        <authorList>
            <person name="Kim S."/>
            <person name="Park M."/>
            <person name="Yeom S.I."/>
            <person name="Kim Y.M."/>
            <person name="Lee J.M."/>
            <person name="Lee H.A."/>
            <person name="Seo E."/>
            <person name="Choi J."/>
            <person name="Cheong K."/>
            <person name="Kim K.T."/>
            <person name="Jung K."/>
            <person name="Lee G.W."/>
            <person name="Oh S.K."/>
            <person name="Bae C."/>
            <person name="Kim S.B."/>
            <person name="Lee H.Y."/>
            <person name="Kim S.Y."/>
            <person name="Kim M.S."/>
            <person name="Kang B.C."/>
            <person name="Jo Y.D."/>
            <person name="Yang H.B."/>
            <person name="Jeong H.J."/>
            <person name="Kang W.H."/>
            <person name="Kwon J.K."/>
            <person name="Shin C."/>
            <person name="Lim J.Y."/>
            <person name="Park J.H."/>
            <person name="Huh J.H."/>
            <person name="Kim J.S."/>
            <person name="Kim B.D."/>
            <person name="Cohen O."/>
            <person name="Paran I."/>
            <person name="Suh M.C."/>
            <person name="Lee S.B."/>
            <person name="Kim Y.K."/>
            <person name="Shin Y."/>
            <person name="Noh S.J."/>
            <person name="Park J."/>
            <person name="Seo Y.S."/>
            <person name="Kwon S.Y."/>
            <person name="Kim H.A."/>
            <person name="Park J.M."/>
            <person name="Kim H.J."/>
            <person name="Choi S.B."/>
            <person name="Bosland P.W."/>
            <person name="Reeves G."/>
            <person name="Jo S.H."/>
            <person name="Lee B.W."/>
            <person name="Cho H.T."/>
            <person name="Choi H.S."/>
            <person name="Lee M.S."/>
            <person name="Yu Y."/>
            <person name="Do Choi Y."/>
            <person name="Park B.S."/>
            <person name="van Deynze A."/>
            <person name="Ashrafi H."/>
            <person name="Hill T."/>
            <person name="Kim W.T."/>
            <person name="Pai H.S."/>
            <person name="Ahn H.K."/>
            <person name="Yeam I."/>
            <person name="Giovannoni J.J."/>
            <person name="Rose J.K."/>
            <person name="Sorensen I."/>
            <person name="Lee S.J."/>
            <person name="Kim R.W."/>
            <person name="Choi I.Y."/>
            <person name="Choi B.S."/>
            <person name="Lim J.S."/>
            <person name="Lee Y.H."/>
            <person name="Choi D."/>
        </authorList>
    </citation>
    <scope>NUCLEOTIDE SEQUENCE [LARGE SCALE GENOMIC DNA]</scope>
    <source>
        <strain evidence="5">cv. CM334</strain>
    </source>
</reference>
<evidence type="ECO:0000259" key="3">
    <source>
        <dbReference type="PROSITE" id="PS51334"/>
    </source>
</evidence>
<keyword evidence="1 2" id="KW-0344">Guanine-nucleotide releasing factor</keyword>
<dbReference type="Gene3D" id="1.20.58.2010">
    <property type="entry name" value="PRONE domain, subdomain 1"/>
    <property type="match status" value="1"/>
</dbReference>
<evidence type="ECO:0000256" key="1">
    <source>
        <dbReference type="ARBA" id="ARBA00022658"/>
    </source>
</evidence>
<evidence type="ECO:0000256" key="2">
    <source>
        <dbReference type="PROSITE-ProRule" id="PRU00663"/>
    </source>
</evidence>
<dbReference type="OMA" id="DSMLMEP"/>
<dbReference type="Proteomes" id="UP000222542">
    <property type="component" value="Unassembled WGS sequence"/>
</dbReference>
<dbReference type="PROSITE" id="PS51334">
    <property type="entry name" value="PRONE"/>
    <property type="match status" value="1"/>
</dbReference>
<gene>
    <name evidence="4" type="ORF">T459_33124</name>
</gene>
<evidence type="ECO:0000313" key="5">
    <source>
        <dbReference type="Proteomes" id="UP000222542"/>
    </source>
</evidence>
<proteinExistence type="predicted"/>
<dbReference type="AlphaFoldDB" id="A0A2G2XZV0"/>
<dbReference type="STRING" id="4072.A0A2G2XZV0"/>
<dbReference type="GO" id="GO:0005085">
    <property type="term" value="F:guanyl-nucleotide exchange factor activity"/>
    <property type="evidence" value="ECO:0000318"/>
    <property type="project" value="GO_Central"/>
</dbReference>
<organism evidence="4 5">
    <name type="scientific">Capsicum annuum</name>
    <name type="common">Capsicum pepper</name>
    <dbReference type="NCBI Taxonomy" id="4072"/>
    <lineage>
        <taxon>Eukaryota</taxon>
        <taxon>Viridiplantae</taxon>
        <taxon>Streptophyta</taxon>
        <taxon>Embryophyta</taxon>
        <taxon>Tracheophyta</taxon>
        <taxon>Spermatophyta</taxon>
        <taxon>Magnoliopsida</taxon>
        <taxon>eudicotyledons</taxon>
        <taxon>Gunneridae</taxon>
        <taxon>Pentapetalae</taxon>
        <taxon>asterids</taxon>
        <taxon>lamiids</taxon>
        <taxon>Solanales</taxon>
        <taxon>Solanaceae</taxon>
        <taxon>Solanoideae</taxon>
        <taxon>Capsiceae</taxon>
        <taxon>Capsicum</taxon>
    </lineage>
</organism>
<dbReference type="Gramene" id="PHT63027">
    <property type="protein sequence ID" value="PHT63027"/>
    <property type="gene ID" value="T459_33124"/>
</dbReference>
<protein>
    <recommendedName>
        <fullName evidence="3">PRONE domain-containing protein</fullName>
    </recommendedName>
</protein>
<feature type="domain" description="PRONE" evidence="3">
    <location>
        <begin position="1"/>
        <end position="153"/>
    </location>
</feature>
<keyword evidence="5" id="KW-1185">Reference proteome</keyword>
<sequence length="153" mass="17992">MEVMVTKQRSDLQMNIPTLCKLDVILIVRDTKFFILFSSSLYDKWWIPAPKVPPNDLSYWLRLQKDSVNQVHKAVIAINSQVLSEMEIPESYIESLPWYNGRASRGDSIYKSTTKEHFDPDYFFTTMDMSSEHKFLESSRTRSKLRLLFGEEK</sequence>
<dbReference type="Gene3D" id="1.20.58.1310">
    <property type="entry name" value="PRONE domain, subdomain 2"/>
    <property type="match status" value="1"/>
</dbReference>
<accession>A0A2G2XZV0</accession>
<dbReference type="InterPro" id="IPR005512">
    <property type="entry name" value="PRONE_dom"/>
</dbReference>
<evidence type="ECO:0000313" key="4">
    <source>
        <dbReference type="EMBL" id="PHT63027.1"/>
    </source>
</evidence>
<dbReference type="EMBL" id="AYRZ02000047">
    <property type="protein sequence ID" value="PHT63027.1"/>
    <property type="molecule type" value="Genomic_DNA"/>
</dbReference>
<dbReference type="Pfam" id="PF03759">
    <property type="entry name" value="PRONE"/>
    <property type="match status" value="1"/>
</dbReference>
<dbReference type="PANTHER" id="PTHR33101">
    <property type="entry name" value="ROP GUANINE NUCLEOTIDE EXCHANGE FACTOR 1"/>
    <property type="match status" value="1"/>
</dbReference>
<name>A0A2G2XZV0_CAPAN</name>
<reference evidence="4 5" key="2">
    <citation type="journal article" date="2017" name="Genome Biol.">
        <title>New reference genome sequences of hot pepper reveal the massive evolution of plant disease-resistance genes by retroduplication.</title>
        <authorList>
            <person name="Kim S."/>
            <person name="Park J."/>
            <person name="Yeom S.I."/>
            <person name="Kim Y.M."/>
            <person name="Seo E."/>
            <person name="Kim K.T."/>
            <person name="Kim M.S."/>
            <person name="Lee J.M."/>
            <person name="Cheong K."/>
            <person name="Shin H.S."/>
            <person name="Kim S.B."/>
            <person name="Han K."/>
            <person name="Lee J."/>
            <person name="Park M."/>
            <person name="Lee H.A."/>
            <person name="Lee H.Y."/>
            <person name="Lee Y."/>
            <person name="Oh S."/>
            <person name="Lee J.H."/>
            <person name="Choi E."/>
            <person name="Choi E."/>
            <person name="Lee S.E."/>
            <person name="Jeon J."/>
            <person name="Kim H."/>
            <person name="Choi G."/>
            <person name="Song H."/>
            <person name="Lee J."/>
            <person name="Lee S.C."/>
            <person name="Kwon J.K."/>
            <person name="Lee H.Y."/>
            <person name="Koo N."/>
            <person name="Hong Y."/>
            <person name="Kim R.W."/>
            <person name="Kang W.H."/>
            <person name="Huh J.H."/>
            <person name="Kang B.C."/>
            <person name="Yang T.J."/>
            <person name="Lee Y.H."/>
            <person name="Bennetzen J.L."/>
            <person name="Choi D."/>
        </authorList>
    </citation>
    <scope>NUCLEOTIDE SEQUENCE [LARGE SCALE GENOMIC DNA]</scope>
    <source>
        <strain evidence="5">cv. CM334</strain>
    </source>
</reference>
<dbReference type="GO" id="GO:0005886">
    <property type="term" value="C:plasma membrane"/>
    <property type="evidence" value="ECO:0000318"/>
    <property type="project" value="GO_Central"/>
</dbReference>
<dbReference type="InterPro" id="IPR038937">
    <property type="entry name" value="RopGEF"/>
</dbReference>